<dbReference type="NCBIfam" id="TIGR02378">
    <property type="entry name" value="nirD_assim_sml"/>
    <property type="match status" value="1"/>
</dbReference>
<accession>A0ABW3VRQ4</accession>
<dbReference type="InterPro" id="IPR017941">
    <property type="entry name" value="Rieske_2Fe-2S"/>
</dbReference>
<comment type="caution">
    <text evidence="8">The sequence shown here is derived from an EMBL/GenBank/DDBJ whole genome shotgun (WGS) entry which is preliminary data.</text>
</comment>
<evidence type="ECO:0000256" key="6">
    <source>
        <dbReference type="ARBA" id="ARBA00023063"/>
    </source>
</evidence>
<dbReference type="Proteomes" id="UP001597182">
    <property type="component" value="Unassembled WGS sequence"/>
</dbReference>
<proteinExistence type="predicted"/>
<evidence type="ECO:0000313" key="9">
    <source>
        <dbReference type="Proteomes" id="UP001597182"/>
    </source>
</evidence>
<keyword evidence="6" id="KW-0534">Nitrate assimilation</keyword>
<dbReference type="InterPro" id="IPR036922">
    <property type="entry name" value="Rieske_2Fe-2S_sf"/>
</dbReference>
<reference evidence="9" key="1">
    <citation type="journal article" date="2019" name="Int. J. Syst. Evol. Microbiol.">
        <title>The Global Catalogue of Microorganisms (GCM) 10K type strain sequencing project: providing services to taxonomists for standard genome sequencing and annotation.</title>
        <authorList>
            <consortium name="The Broad Institute Genomics Platform"/>
            <consortium name="The Broad Institute Genome Sequencing Center for Infectious Disease"/>
            <person name="Wu L."/>
            <person name="Ma J."/>
        </authorList>
    </citation>
    <scope>NUCLEOTIDE SEQUENCE [LARGE SCALE GENOMIC DNA]</scope>
    <source>
        <strain evidence="9">CCUG 49018</strain>
    </source>
</reference>
<dbReference type="Pfam" id="PF13806">
    <property type="entry name" value="Rieske_2"/>
    <property type="match status" value="1"/>
</dbReference>
<evidence type="ECO:0000256" key="5">
    <source>
        <dbReference type="ARBA" id="ARBA00023014"/>
    </source>
</evidence>
<dbReference type="InterPro" id="IPR017881">
    <property type="entry name" value="NirD"/>
</dbReference>
<dbReference type="RefSeq" id="WP_013673282.1">
    <property type="nucleotide sequence ID" value="NZ_BAABKS010000015.1"/>
</dbReference>
<keyword evidence="4" id="KW-0408">Iron</keyword>
<sequence>MTAAVLTVWTAVCRVDQLEPERGVAALLGGRQVALFRTHDGTVHAIGNIDPFSGAAVLSRGIVGDRGGVPTVASPVYKQVFSLVDGRCLDDDTVRVDVYDVRLRHGTVEVAVEDTVDRPGTAPWAGR</sequence>
<evidence type="ECO:0000259" key="7">
    <source>
        <dbReference type="PROSITE" id="PS51296"/>
    </source>
</evidence>
<feature type="domain" description="Rieske" evidence="7">
    <location>
        <begin position="10"/>
        <end position="110"/>
    </location>
</feature>
<evidence type="ECO:0000256" key="1">
    <source>
        <dbReference type="ARBA" id="ARBA00022714"/>
    </source>
</evidence>
<dbReference type="PROSITE" id="PS51300">
    <property type="entry name" value="NIRD"/>
    <property type="match status" value="1"/>
</dbReference>
<keyword evidence="2" id="KW-0479">Metal-binding</keyword>
<evidence type="ECO:0000256" key="2">
    <source>
        <dbReference type="ARBA" id="ARBA00022723"/>
    </source>
</evidence>
<dbReference type="CDD" id="cd03529">
    <property type="entry name" value="Rieske_NirD"/>
    <property type="match status" value="1"/>
</dbReference>
<dbReference type="PANTHER" id="PTHR40562:SF1">
    <property type="entry name" value="NITRITE REDUCTASE (NADH) SMALL SUBUNIT"/>
    <property type="match status" value="1"/>
</dbReference>
<keyword evidence="5" id="KW-0411">Iron-sulfur</keyword>
<dbReference type="PANTHER" id="PTHR40562">
    <property type="match status" value="1"/>
</dbReference>
<keyword evidence="1" id="KW-0001">2Fe-2S</keyword>
<dbReference type="SUPFAM" id="SSF50022">
    <property type="entry name" value="ISP domain"/>
    <property type="match status" value="1"/>
</dbReference>
<evidence type="ECO:0000313" key="8">
    <source>
        <dbReference type="EMBL" id="MFD1237663.1"/>
    </source>
</evidence>
<evidence type="ECO:0000256" key="3">
    <source>
        <dbReference type="ARBA" id="ARBA00023002"/>
    </source>
</evidence>
<keyword evidence="9" id="KW-1185">Reference proteome</keyword>
<evidence type="ECO:0000256" key="4">
    <source>
        <dbReference type="ARBA" id="ARBA00023004"/>
    </source>
</evidence>
<name>A0ABW3VRQ4_9PSEU</name>
<keyword evidence="3" id="KW-0560">Oxidoreductase</keyword>
<dbReference type="PROSITE" id="PS51296">
    <property type="entry name" value="RIESKE"/>
    <property type="match status" value="1"/>
</dbReference>
<gene>
    <name evidence="8" type="primary">nirD</name>
    <name evidence="8" type="ORF">ACFQ34_30635</name>
</gene>
<dbReference type="InterPro" id="IPR012748">
    <property type="entry name" value="Rieske-like_NirD"/>
</dbReference>
<organism evidence="8 9">
    <name type="scientific">Pseudonocardia benzenivorans</name>
    <dbReference type="NCBI Taxonomy" id="228005"/>
    <lineage>
        <taxon>Bacteria</taxon>
        <taxon>Bacillati</taxon>
        <taxon>Actinomycetota</taxon>
        <taxon>Actinomycetes</taxon>
        <taxon>Pseudonocardiales</taxon>
        <taxon>Pseudonocardiaceae</taxon>
        <taxon>Pseudonocardia</taxon>
    </lineage>
</organism>
<dbReference type="EMBL" id="JBHTMB010000303">
    <property type="protein sequence ID" value="MFD1237663.1"/>
    <property type="molecule type" value="Genomic_DNA"/>
</dbReference>
<protein>
    <submittedName>
        <fullName evidence="8">Nitrite reductase small subunit NirD</fullName>
    </submittedName>
</protein>
<dbReference type="Gene3D" id="2.102.10.10">
    <property type="entry name" value="Rieske [2Fe-2S] iron-sulphur domain"/>
    <property type="match status" value="1"/>
</dbReference>